<feature type="chain" id="PRO_5046974845" description="MipA/OmpV family protein" evidence="1">
    <location>
        <begin position="25"/>
        <end position="295"/>
    </location>
</feature>
<organism evidence="2 3">
    <name type="scientific">Hymenobacter guriensis</name>
    <dbReference type="NCBI Taxonomy" id="2793065"/>
    <lineage>
        <taxon>Bacteria</taxon>
        <taxon>Pseudomonadati</taxon>
        <taxon>Bacteroidota</taxon>
        <taxon>Cytophagia</taxon>
        <taxon>Cytophagales</taxon>
        <taxon>Hymenobacteraceae</taxon>
        <taxon>Hymenobacter</taxon>
    </lineage>
</organism>
<gene>
    <name evidence="2" type="ORF">I5L79_22825</name>
</gene>
<evidence type="ECO:0008006" key="4">
    <source>
        <dbReference type="Google" id="ProtNLM"/>
    </source>
</evidence>
<proteinExistence type="predicted"/>
<dbReference type="RefSeq" id="WP_196957417.1">
    <property type="nucleotide sequence ID" value="NZ_JADWYK010000026.1"/>
</dbReference>
<sequence length="295" mass="31152">MQHSYSFAGLAALALLAAAPRTQAQSIITGFMAGKGHGSVAVTGTQERYTTAYLVPERVDVPIFKKIHVSSISLFANYGLTDKIEAVVSLPYIRSEGQADDNVLKDQGYVNRRQGFQDLSAFLKFKSFTTEIGSSQLDLLGSVGVSTPLSDYKSADGLQYIIAIGNRATKLTTLGVAHIKTPSGVFLTGQAGYSLRSGRVPNAFVAETKAGYAGIKFYAEAWASFQKSASTGTDIVQPGFDGNFTATRVDYVRLGGSIFRPVAKGVGVVLGASTYVAGRNIGKATAGSLGVAYNF</sequence>
<dbReference type="EMBL" id="JADWYK010000026">
    <property type="protein sequence ID" value="MBG8556399.1"/>
    <property type="molecule type" value="Genomic_DNA"/>
</dbReference>
<evidence type="ECO:0000313" key="3">
    <source>
        <dbReference type="Proteomes" id="UP000601099"/>
    </source>
</evidence>
<keyword evidence="3" id="KW-1185">Reference proteome</keyword>
<reference evidence="2 3" key="1">
    <citation type="submission" date="2020-11" db="EMBL/GenBank/DDBJ databases">
        <title>Hymenobacter sp.</title>
        <authorList>
            <person name="Kim M.K."/>
        </authorList>
    </citation>
    <scope>NUCLEOTIDE SEQUENCE [LARGE SCALE GENOMIC DNA]</scope>
    <source>
        <strain evidence="2 3">BT594</strain>
    </source>
</reference>
<evidence type="ECO:0000256" key="1">
    <source>
        <dbReference type="SAM" id="SignalP"/>
    </source>
</evidence>
<feature type="signal peptide" evidence="1">
    <location>
        <begin position="1"/>
        <end position="24"/>
    </location>
</feature>
<evidence type="ECO:0000313" key="2">
    <source>
        <dbReference type="EMBL" id="MBG8556399.1"/>
    </source>
</evidence>
<name>A0ABS0L8I1_9BACT</name>
<comment type="caution">
    <text evidence="2">The sequence shown here is derived from an EMBL/GenBank/DDBJ whole genome shotgun (WGS) entry which is preliminary data.</text>
</comment>
<protein>
    <recommendedName>
        <fullName evidence="4">MipA/OmpV family protein</fullName>
    </recommendedName>
</protein>
<dbReference type="Proteomes" id="UP000601099">
    <property type="component" value="Unassembled WGS sequence"/>
</dbReference>
<keyword evidence="1" id="KW-0732">Signal</keyword>
<accession>A0ABS0L8I1</accession>